<accession>A0A8H3U7V3</accession>
<feature type="transmembrane region" description="Helical" evidence="7">
    <location>
        <begin position="160"/>
        <end position="183"/>
    </location>
</feature>
<dbReference type="InterPro" id="IPR020846">
    <property type="entry name" value="MFS_dom"/>
</dbReference>
<dbReference type="SUPFAM" id="SSF103473">
    <property type="entry name" value="MFS general substrate transporter"/>
    <property type="match status" value="1"/>
</dbReference>
<feature type="transmembrane region" description="Helical" evidence="7">
    <location>
        <begin position="479"/>
        <end position="502"/>
    </location>
</feature>
<dbReference type="FunFam" id="1.20.1250.20:FF:000013">
    <property type="entry name" value="MFS general substrate transporter"/>
    <property type="match status" value="1"/>
</dbReference>
<name>A0A8H3U7V3_VENIN</name>
<evidence type="ECO:0000256" key="3">
    <source>
        <dbReference type="ARBA" id="ARBA00022692"/>
    </source>
</evidence>
<dbReference type="GO" id="GO:0022857">
    <property type="term" value="F:transmembrane transporter activity"/>
    <property type="evidence" value="ECO:0007669"/>
    <property type="project" value="InterPro"/>
</dbReference>
<evidence type="ECO:0000313" key="12">
    <source>
        <dbReference type="Proteomes" id="UP000447873"/>
    </source>
</evidence>
<dbReference type="InterPro" id="IPR011701">
    <property type="entry name" value="MFS"/>
</dbReference>
<dbReference type="Pfam" id="PF07690">
    <property type="entry name" value="MFS_1"/>
    <property type="match status" value="1"/>
</dbReference>
<evidence type="ECO:0000256" key="1">
    <source>
        <dbReference type="ARBA" id="ARBA00004141"/>
    </source>
</evidence>
<feature type="transmembrane region" description="Helical" evidence="7">
    <location>
        <begin position="253"/>
        <end position="275"/>
    </location>
</feature>
<evidence type="ECO:0000256" key="6">
    <source>
        <dbReference type="SAM" id="MobiDB-lite"/>
    </source>
</evidence>
<feature type="transmembrane region" description="Helical" evidence="7">
    <location>
        <begin position="355"/>
        <end position="377"/>
    </location>
</feature>
<feature type="transmembrane region" description="Helical" evidence="7">
    <location>
        <begin position="221"/>
        <end position="241"/>
    </location>
</feature>
<evidence type="ECO:0000313" key="11">
    <source>
        <dbReference type="Proteomes" id="UP000433883"/>
    </source>
</evidence>
<dbReference type="PANTHER" id="PTHR43791:SF12">
    <property type="entry name" value="MAJOR FACILITATOR SUPERFAMILY (MFS) PROFILE DOMAIN-CONTAINING PROTEIN"/>
    <property type="match status" value="1"/>
</dbReference>
<proteinExistence type="predicted"/>
<evidence type="ECO:0000259" key="8">
    <source>
        <dbReference type="PROSITE" id="PS50850"/>
    </source>
</evidence>
<evidence type="ECO:0000313" key="10">
    <source>
        <dbReference type="EMBL" id="KAE9971312.1"/>
    </source>
</evidence>
<dbReference type="Proteomes" id="UP000447873">
    <property type="component" value="Unassembled WGS sequence"/>
</dbReference>
<dbReference type="Gene3D" id="1.20.1250.20">
    <property type="entry name" value="MFS general substrate transporter like domains"/>
    <property type="match status" value="2"/>
</dbReference>
<keyword evidence="3 7" id="KW-0812">Transmembrane</keyword>
<dbReference type="GO" id="GO:0016020">
    <property type="term" value="C:membrane"/>
    <property type="evidence" value="ECO:0007669"/>
    <property type="project" value="UniProtKB-SubCell"/>
</dbReference>
<dbReference type="FunFam" id="1.20.1250.20:FF:000057">
    <property type="entry name" value="MFS general substrate transporter"/>
    <property type="match status" value="1"/>
</dbReference>
<feature type="region of interest" description="Disordered" evidence="6">
    <location>
        <begin position="15"/>
        <end position="36"/>
    </location>
</feature>
<evidence type="ECO:0000313" key="9">
    <source>
        <dbReference type="EMBL" id="KAE9964738.1"/>
    </source>
</evidence>
<protein>
    <recommendedName>
        <fullName evidence="8">Major facilitator superfamily (MFS) profile domain-containing protein</fullName>
    </recommendedName>
</protein>
<keyword evidence="5 7" id="KW-0472">Membrane</keyword>
<evidence type="ECO:0000256" key="7">
    <source>
        <dbReference type="SAM" id="Phobius"/>
    </source>
</evidence>
<comment type="subcellular location">
    <subcellularLocation>
        <location evidence="1">Membrane</location>
        <topology evidence="1">Multi-pass membrane protein</topology>
    </subcellularLocation>
</comment>
<dbReference type="Proteomes" id="UP000433883">
    <property type="component" value="Unassembled WGS sequence"/>
</dbReference>
<evidence type="ECO:0000256" key="4">
    <source>
        <dbReference type="ARBA" id="ARBA00022989"/>
    </source>
</evidence>
<evidence type="ECO:0000256" key="2">
    <source>
        <dbReference type="ARBA" id="ARBA00022448"/>
    </source>
</evidence>
<dbReference type="PROSITE" id="PS50850">
    <property type="entry name" value="MFS"/>
    <property type="match status" value="1"/>
</dbReference>
<dbReference type="EMBL" id="WNWQ01000671">
    <property type="protein sequence ID" value="KAE9964738.1"/>
    <property type="molecule type" value="Genomic_DNA"/>
</dbReference>
<feature type="transmembrane region" description="Helical" evidence="7">
    <location>
        <begin position="448"/>
        <end position="467"/>
    </location>
</feature>
<dbReference type="EMBL" id="WNWS01000302">
    <property type="protein sequence ID" value="KAE9971312.1"/>
    <property type="molecule type" value="Genomic_DNA"/>
</dbReference>
<sequence length="522" mass="58629">MNPYYMEERHEEILPYDSSETFEKDEDDQKPSSKIDCSSDFENSEVIFQEESFATVKNDEELPKPVTETDYSYSTQKTDPKEIALVKKLDRWIMPMLWSMYWLHYLDRNATALARLNDLEEDLNLSGTQYQTCVSILFVGYLLGQIPSNMFLTRTRPSRYMGLAMMLWAVISALTAICNNFVGLLMVRFFLGICQAPYYPGAVYLLSIFYTRKEVATRIAILYTGNILAQAFAGLIAAGIFHGLDDVAGIAGWRWLFIIQGAVTLVVAIVAFFILPDFPLTTVWLTPDERQLAHSRVELDIVDNEGEASTWEGFRQASSDPMTWIFAIMAHFHLAAHGFKKFLPTVVETLGFKETITLVLTCPPYLIAGFISIAVSWSSSKYSEITWHITISKAVATIGFVVACILPSNNVAGRYSSMVIFTMGTYAVNSIIMGWTSSTCAQTKEKKAVAIGIVSTVSDASFIWTPYLWPESDAPGYRIALGSSAVFSVATAMTAWLVKILLKRKNAKLRRSEDETTPFYIF</sequence>
<feature type="transmembrane region" description="Helical" evidence="7">
    <location>
        <begin position="389"/>
        <end position="409"/>
    </location>
</feature>
<evidence type="ECO:0000256" key="5">
    <source>
        <dbReference type="ARBA" id="ARBA00023136"/>
    </source>
</evidence>
<keyword evidence="2" id="KW-0813">Transport</keyword>
<dbReference type="AlphaFoldDB" id="A0A8H3U7V3"/>
<dbReference type="InterPro" id="IPR036259">
    <property type="entry name" value="MFS_trans_sf"/>
</dbReference>
<gene>
    <name evidence="9" type="ORF">BLS_008112</name>
    <name evidence="10" type="ORF">EG328_005730</name>
</gene>
<organism evidence="9 11">
    <name type="scientific">Venturia inaequalis</name>
    <name type="common">Apple scab fungus</name>
    <dbReference type="NCBI Taxonomy" id="5025"/>
    <lineage>
        <taxon>Eukaryota</taxon>
        <taxon>Fungi</taxon>
        <taxon>Dikarya</taxon>
        <taxon>Ascomycota</taxon>
        <taxon>Pezizomycotina</taxon>
        <taxon>Dothideomycetes</taxon>
        <taxon>Pleosporomycetidae</taxon>
        <taxon>Venturiales</taxon>
        <taxon>Venturiaceae</taxon>
        <taxon>Venturia</taxon>
    </lineage>
</organism>
<dbReference type="OrthoDB" id="2250022at2759"/>
<feature type="transmembrane region" description="Helical" evidence="7">
    <location>
        <begin position="189"/>
        <end position="209"/>
    </location>
</feature>
<feature type="transmembrane region" description="Helical" evidence="7">
    <location>
        <begin position="415"/>
        <end position="436"/>
    </location>
</feature>
<feature type="domain" description="Major facilitator superfamily (MFS) profile" evidence="8">
    <location>
        <begin position="93"/>
        <end position="522"/>
    </location>
</feature>
<reference evidence="9 11" key="1">
    <citation type="submission" date="2019-11" db="EMBL/GenBank/DDBJ databases">
        <title>Venturia inaequalis Genome Resource.</title>
        <authorList>
            <person name="Lichtner F.J."/>
        </authorList>
    </citation>
    <scope>NUCLEOTIDE SEQUENCE [LARGE SCALE GENOMIC DNA]</scope>
    <source>
        <strain evidence="10 12">120213</strain>
        <strain evidence="9">Bline_iso_100314</strain>
    </source>
</reference>
<comment type="caution">
    <text evidence="9">The sequence shown here is derived from an EMBL/GenBank/DDBJ whole genome shotgun (WGS) entry which is preliminary data.</text>
</comment>
<keyword evidence="4 7" id="KW-1133">Transmembrane helix</keyword>
<dbReference type="PANTHER" id="PTHR43791">
    <property type="entry name" value="PERMEASE-RELATED"/>
    <property type="match status" value="1"/>
</dbReference>